<organism evidence="1 2">
    <name type="scientific">Neobacillus paridis</name>
    <dbReference type="NCBI Taxonomy" id="2803862"/>
    <lineage>
        <taxon>Bacteria</taxon>
        <taxon>Bacillati</taxon>
        <taxon>Bacillota</taxon>
        <taxon>Bacilli</taxon>
        <taxon>Bacillales</taxon>
        <taxon>Bacillaceae</taxon>
        <taxon>Neobacillus</taxon>
    </lineage>
</organism>
<evidence type="ECO:0000313" key="2">
    <source>
        <dbReference type="Proteomes" id="UP000623967"/>
    </source>
</evidence>
<accession>A0ABS1TKY0</accession>
<reference evidence="1 2" key="1">
    <citation type="submission" date="2021-01" db="EMBL/GenBank/DDBJ databases">
        <title>Genome public.</title>
        <authorList>
            <person name="Liu C."/>
            <person name="Sun Q."/>
        </authorList>
    </citation>
    <scope>NUCLEOTIDE SEQUENCE [LARGE SCALE GENOMIC DNA]</scope>
    <source>
        <strain evidence="1 2">YIM B02564</strain>
    </source>
</reference>
<gene>
    <name evidence="1" type="ORF">JK635_07025</name>
</gene>
<evidence type="ECO:0000313" key="1">
    <source>
        <dbReference type="EMBL" id="MBL4951961.1"/>
    </source>
</evidence>
<keyword evidence="2" id="KW-1185">Reference proteome</keyword>
<feature type="non-terminal residue" evidence="1">
    <location>
        <position position="1"/>
    </location>
</feature>
<comment type="caution">
    <text evidence="1">The sequence shown here is derived from an EMBL/GenBank/DDBJ whole genome shotgun (WGS) entry which is preliminary data.</text>
</comment>
<dbReference type="Proteomes" id="UP000623967">
    <property type="component" value="Unassembled WGS sequence"/>
</dbReference>
<proteinExistence type="predicted"/>
<sequence length="46" mass="5155">QENYLPLTLQQPTAAPVGEYRLFTEFVLSVTGRLAKKRTSIDMEAA</sequence>
<protein>
    <submittedName>
        <fullName evidence="1">Uncharacterized protein</fullName>
    </submittedName>
</protein>
<name>A0ABS1TKY0_9BACI</name>
<dbReference type="EMBL" id="JAESWB010000120">
    <property type="protein sequence ID" value="MBL4951961.1"/>
    <property type="molecule type" value="Genomic_DNA"/>
</dbReference>